<dbReference type="Proteomes" id="UP001485459">
    <property type="component" value="Chromosome"/>
</dbReference>
<protein>
    <submittedName>
        <fullName evidence="1">Uncharacterized protein</fullName>
    </submittedName>
</protein>
<name>A0ABZ2YRC8_9BACT</name>
<proteinExistence type="predicted"/>
<accession>A0ABZ2YRC8</accession>
<evidence type="ECO:0000313" key="2">
    <source>
        <dbReference type="Proteomes" id="UP001485459"/>
    </source>
</evidence>
<keyword evidence="2" id="KW-1185">Reference proteome</keyword>
<dbReference type="EMBL" id="CP149822">
    <property type="protein sequence ID" value="WZN42048.1"/>
    <property type="molecule type" value="Genomic_DNA"/>
</dbReference>
<evidence type="ECO:0000313" key="1">
    <source>
        <dbReference type="EMBL" id="WZN42048.1"/>
    </source>
</evidence>
<sequence length="325" mass="37710">MNQNNIQFDIHLNTISVLLERAKTTEDPAVYLFENDFRTPLFQLEALARIYSSTGPNRKKFDKMQEKFKLLEDTLGSIDYFDAYGKLFFSNEKIPGDVKSYFSRKEEKTVSKLNKILKSEGWLNGKQLERINNDLKKTGWKNKDEQHKRLRKFYRSEIEEIVDFAKEGKVAFTDVESGIHELRRKLRWLSIYAQVLQGCIKLVEIEQEKLALGNYLTGSVLNSPYNRLPPVEDKKLHPLLLSQYSFFALSWMIEQLGLLKDRGFGLLALAEAIMETKGIKNEKDAILQAKKYLGNKAPSIDDVLKEGNQITKQFFTDRILKNLLK</sequence>
<gene>
    <name evidence="1" type="ORF">WJU16_03230</name>
</gene>
<organism evidence="1 2">
    <name type="scientific">Chitinophaga pollutisoli</name>
    <dbReference type="NCBI Taxonomy" id="3133966"/>
    <lineage>
        <taxon>Bacteria</taxon>
        <taxon>Pseudomonadati</taxon>
        <taxon>Bacteroidota</taxon>
        <taxon>Chitinophagia</taxon>
        <taxon>Chitinophagales</taxon>
        <taxon>Chitinophagaceae</taxon>
        <taxon>Chitinophaga</taxon>
    </lineage>
</organism>
<dbReference type="RefSeq" id="WP_298939054.1">
    <property type="nucleotide sequence ID" value="NZ_CP149822.1"/>
</dbReference>
<reference evidence="2" key="1">
    <citation type="submission" date="2024-03" db="EMBL/GenBank/DDBJ databases">
        <title>Chitinophaga horti sp. nov., isolated from garden soil.</title>
        <authorList>
            <person name="Lee D.S."/>
            <person name="Han D.M."/>
            <person name="Baek J.H."/>
            <person name="Choi D.G."/>
            <person name="Jeon J.H."/>
            <person name="Jeon C.O."/>
        </authorList>
    </citation>
    <scope>NUCLEOTIDE SEQUENCE [LARGE SCALE GENOMIC DNA]</scope>
    <source>
        <strain evidence="2">GPA1</strain>
    </source>
</reference>